<dbReference type="GO" id="GO:0042007">
    <property type="term" value="F:interleukin-18 binding"/>
    <property type="evidence" value="ECO:0007669"/>
    <property type="project" value="InterPro"/>
</dbReference>
<feature type="region of interest" description="Disordered" evidence="1">
    <location>
        <begin position="70"/>
        <end position="92"/>
    </location>
</feature>
<dbReference type="PANTHER" id="PTHR14292:SF2">
    <property type="entry name" value="INTERLEUKIN-18-BINDING PROTEIN"/>
    <property type="match status" value="1"/>
</dbReference>
<reference evidence="3" key="2">
    <citation type="submission" date="2025-09" db="UniProtKB">
        <authorList>
            <consortium name="Ensembl"/>
        </authorList>
    </citation>
    <scope>IDENTIFICATION</scope>
</reference>
<accession>A0A8C9L2L8</accession>
<organism evidence="3 4">
    <name type="scientific">Pavo cristatus</name>
    <name type="common">Indian peafowl</name>
    <name type="synonym">Blue peafowl</name>
    <dbReference type="NCBI Taxonomy" id="9049"/>
    <lineage>
        <taxon>Eukaryota</taxon>
        <taxon>Metazoa</taxon>
        <taxon>Chordata</taxon>
        <taxon>Craniata</taxon>
        <taxon>Vertebrata</taxon>
        <taxon>Euteleostomi</taxon>
        <taxon>Archelosauria</taxon>
        <taxon>Archosauria</taxon>
        <taxon>Dinosauria</taxon>
        <taxon>Saurischia</taxon>
        <taxon>Theropoda</taxon>
        <taxon>Coelurosauria</taxon>
        <taxon>Aves</taxon>
        <taxon>Neognathae</taxon>
        <taxon>Galloanserae</taxon>
        <taxon>Galliformes</taxon>
        <taxon>Phasianidae</taxon>
        <taxon>Phasianinae</taxon>
        <taxon>Pavo</taxon>
    </lineage>
</organism>
<keyword evidence="4" id="KW-1185">Reference proteome</keyword>
<dbReference type="AlphaFoldDB" id="A0A8C9L2L8"/>
<dbReference type="Ensembl" id="ENSPSTT00000001761.1">
    <property type="protein sequence ID" value="ENSPSTP00000001666.1"/>
    <property type="gene ID" value="ENSPSTG00000001299.1"/>
</dbReference>
<evidence type="ECO:0000256" key="1">
    <source>
        <dbReference type="SAM" id="MobiDB-lite"/>
    </source>
</evidence>
<name>A0A8C9L2L8_PAVCR</name>
<reference evidence="3" key="1">
    <citation type="submission" date="2025-08" db="UniProtKB">
        <authorList>
            <consortium name="Ensembl"/>
        </authorList>
    </citation>
    <scope>IDENTIFICATION</scope>
</reference>
<dbReference type="Pfam" id="PF22009">
    <property type="entry name" value="YLDV-IL18BP-like"/>
    <property type="match status" value="1"/>
</dbReference>
<proteinExistence type="predicted"/>
<dbReference type="InterPro" id="IPR039681">
    <property type="entry name" value="IL18BP"/>
</dbReference>
<dbReference type="PANTHER" id="PTHR14292">
    <property type="entry name" value="INTERLEUKIN-18-BINDING PROTEIN"/>
    <property type="match status" value="1"/>
</dbReference>
<evidence type="ECO:0000259" key="2">
    <source>
        <dbReference type="PROSITE" id="PS50835"/>
    </source>
</evidence>
<dbReference type="InterPro" id="IPR013783">
    <property type="entry name" value="Ig-like_fold"/>
</dbReference>
<dbReference type="SUPFAM" id="SSF48726">
    <property type="entry name" value="Immunoglobulin"/>
    <property type="match status" value="1"/>
</dbReference>
<feature type="region of interest" description="Disordered" evidence="1">
    <location>
        <begin position="196"/>
        <end position="216"/>
    </location>
</feature>
<dbReference type="Proteomes" id="UP000694428">
    <property type="component" value="Unplaced"/>
</dbReference>
<dbReference type="PROSITE" id="PS50835">
    <property type="entry name" value="IG_LIKE"/>
    <property type="match status" value="1"/>
</dbReference>
<dbReference type="Gene3D" id="2.60.40.10">
    <property type="entry name" value="Immunoglobulins"/>
    <property type="match status" value="1"/>
</dbReference>
<feature type="domain" description="Ig-like" evidence="2">
    <location>
        <begin position="98"/>
        <end position="180"/>
    </location>
</feature>
<dbReference type="InterPro" id="IPR007110">
    <property type="entry name" value="Ig-like_dom"/>
</dbReference>
<protein>
    <recommendedName>
        <fullName evidence="2">Ig-like domain-containing protein</fullName>
    </recommendedName>
</protein>
<dbReference type="InterPro" id="IPR036179">
    <property type="entry name" value="Ig-like_dom_sf"/>
</dbReference>
<dbReference type="InterPro" id="IPR055139">
    <property type="entry name" value="IL18BP-like_dom"/>
</dbReference>
<evidence type="ECO:0000313" key="3">
    <source>
        <dbReference type="Ensembl" id="ENSPSTP00000001666.1"/>
    </source>
</evidence>
<evidence type="ECO:0000313" key="4">
    <source>
        <dbReference type="Proteomes" id="UP000694428"/>
    </source>
</evidence>
<sequence length="216" mass="23052">MAPCPRPDGTGTAFRGWGLGYGGVRGLQPGAQPRLYPQCLPAAWCCPCSAAPSPPAAQVRGGHYGWGRGRVVGSGSGSRSPQPLTPPRPSAAMALQPPRITRLRTPPVSPPHPSPGSNVSVSCEAESAHSELTLLYWLGNGSFVEQLQPNVREGGSLVTLRRDLHFTSFSFQDLSTNFTCVLLSPFGTDIRELKWAPSEPPPAKRLGEWAESEQNS</sequence>